<dbReference type="Pfam" id="PF01641">
    <property type="entry name" value="SelR"/>
    <property type="match status" value="1"/>
</dbReference>
<organism evidence="8 9">
    <name type="scientific">Thermophagus xiamenensis</name>
    <dbReference type="NCBI Taxonomy" id="385682"/>
    <lineage>
        <taxon>Bacteria</taxon>
        <taxon>Pseudomonadati</taxon>
        <taxon>Bacteroidota</taxon>
        <taxon>Bacteroidia</taxon>
        <taxon>Marinilabiliales</taxon>
        <taxon>Marinilabiliaceae</taxon>
        <taxon>Thermophagus</taxon>
    </lineage>
</organism>
<comment type="cofactor">
    <cofactor evidence="1">
        <name>Zn(2+)</name>
        <dbReference type="ChEBI" id="CHEBI:29105"/>
    </cofactor>
</comment>
<reference evidence="8 9" key="1">
    <citation type="submission" date="2016-10" db="EMBL/GenBank/DDBJ databases">
        <authorList>
            <person name="de Groot N.N."/>
        </authorList>
    </citation>
    <scope>NUCLEOTIDE SEQUENCE [LARGE SCALE GENOMIC DNA]</scope>
    <source>
        <strain evidence="8 9">DSM 19012</strain>
    </source>
</reference>
<dbReference type="GO" id="GO:0006979">
    <property type="term" value="P:response to oxidative stress"/>
    <property type="evidence" value="ECO:0007669"/>
    <property type="project" value="InterPro"/>
</dbReference>
<dbReference type="InterPro" id="IPR028427">
    <property type="entry name" value="Met_Sox_Rdtase_MsrB"/>
</dbReference>
<evidence type="ECO:0000259" key="7">
    <source>
        <dbReference type="PROSITE" id="PS51790"/>
    </source>
</evidence>
<evidence type="ECO:0000313" key="8">
    <source>
        <dbReference type="EMBL" id="SFE36449.1"/>
    </source>
</evidence>
<dbReference type="STRING" id="385682.SAMN05444380_11050"/>
<dbReference type="AlphaFoldDB" id="A0A1I1ZXV4"/>
<proteinExistence type="predicted"/>
<dbReference type="InterPro" id="IPR011057">
    <property type="entry name" value="Mss4-like_sf"/>
</dbReference>
<dbReference type="Gene3D" id="2.170.150.20">
    <property type="entry name" value="Peptide methionine sulfoxide reductase"/>
    <property type="match status" value="1"/>
</dbReference>
<dbReference type="NCBIfam" id="NF004036">
    <property type="entry name" value="PRK05508.1"/>
    <property type="match status" value="1"/>
</dbReference>
<keyword evidence="3" id="KW-0479">Metal-binding</keyword>
<dbReference type="NCBIfam" id="TIGR00357">
    <property type="entry name" value="peptide-methionine (R)-S-oxide reductase MsrB"/>
    <property type="match status" value="1"/>
</dbReference>
<comment type="catalytic activity">
    <reaction evidence="6">
        <text>L-methionyl-[protein] + [thioredoxin]-disulfide + H2O = L-methionyl-(R)-S-oxide-[protein] + [thioredoxin]-dithiol</text>
        <dbReference type="Rhea" id="RHEA:24164"/>
        <dbReference type="Rhea" id="RHEA-COMP:10698"/>
        <dbReference type="Rhea" id="RHEA-COMP:10700"/>
        <dbReference type="Rhea" id="RHEA-COMP:12313"/>
        <dbReference type="Rhea" id="RHEA-COMP:12314"/>
        <dbReference type="ChEBI" id="CHEBI:15377"/>
        <dbReference type="ChEBI" id="CHEBI:16044"/>
        <dbReference type="ChEBI" id="CHEBI:29950"/>
        <dbReference type="ChEBI" id="CHEBI:45764"/>
        <dbReference type="ChEBI" id="CHEBI:50058"/>
        <dbReference type="EC" id="1.8.4.12"/>
    </reaction>
</comment>
<dbReference type="eggNOG" id="COG0229">
    <property type="taxonomic scope" value="Bacteria"/>
</dbReference>
<dbReference type="SUPFAM" id="SSF51316">
    <property type="entry name" value="Mss4-like"/>
    <property type="match status" value="1"/>
</dbReference>
<dbReference type="GO" id="GO:0030091">
    <property type="term" value="P:protein repair"/>
    <property type="evidence" value="ECO:0007669"/>
    <property type="project" value="InterPro"/>
</dbReference>
<accession>A0A1I1ZXV4</accession>
<dbReference type="Proteomes" id="UP000181976">
    <property type="component" value="Unassembled WGS sequence"/>
</dbReference>
<keyword evidence="4" id="KW-0862">Zinc</keyword>
<dbReference type="FunCoup" id="A0A1I1ZXV4">
    <property type="interactions" value="427"/>
</dbReference>
<sequence>MAQKDSTAFQFQQLTPEEEYVIVHKGTELPFTGKYYQHEEAGIYTCKRCGAHLYRSNDKFDARCGWPSFDDEIEGAVKRVPDADGRRTEIICAKCGGHLGHVFTGEGFTPKNTRHCVNSISLNFIPADSLKKE</sequence>
<evidence type="ECO:0000256" key="6">
    <source>
        <dbReference type="ARBA" id="ARBA00048488"/>
    </source>
</evidence>
<evidence type="ECO:0000313" key="9">
    <source>
        <dbReference type="Proteomes" id="UP000181976"/>
    </source>
</evidence>
<dbReference type="PROSITE" id="PS51790">
    <property type="entry name" value="MSRB"/>
    <property type="match status" value="1"/>
</dbReference>
<dbReference type="GO" id="GO:0046872">
    <property type="term" value="F:metal ion binding"/>
    <property type="evidence" value="ECO:0007669"/>
    <property type="project" value="UniProtKB-KW"/>
</dbReference>
<dbReference type="GO" id="GO:0033743">
    <property type="term" value="F:peptide-methionine (R)-S-oxide reductase activity"/>
    <property type="evidence" value="ECO:0007669"/>
    <property type="project" value="UniProtKB-EC"/>
</dbReference>
<dbReference type="OrthoDB" id="4174719at2"/>
<dbReference type="EMBL" id="FONA01000010">
    <property type="protein sequence ID" value="SFE36449.1"/>
    <property type="molecule type" value="Genomic_DNA"/>
</dbReference>
<dbReference type="InParanoid" id="A0A1I1ZXV4"/>
<dbReference type="InterPro" id="IPR002579">
    <property type="entry name" value="Met_Sox_Rdtase_MsrB_dom"/>
</dbReference>
<evidence type="ECO:0000256" key="1">
    <source>
        <dbReference type="ARBA" id="ARBA00001947"/>
    </source>
</evidence>
<feature type="domain" description="MsrB" evidence="7">
    <location>
        <begin position="7"/>
        <end position="127"/>
    </location>
</feature>
<dbReference type="PANTHER" id="PTHR46081">
    <property type="entry name" value="PEPTIDE METHIONINE SULFOXIDE REDUCTASE 2"/>
    <property type="match status" value="1"/>
</dbReference>
<evidence type="ECO:0000256" key="4">
    <source>
        <dbReference type="ARBA" id="ARBA00022833"/>
    </source>
</evidence>
<evidence type="ECO:0000256" key="2">
    <source>
        <dbReference type="ARBA" id="ARBA00012499"/>
    </source>
</evidence>
<keyword evidence="9" id="KW-1185">Reference proteome</keyword>
<dbReference type="PANTHER" id="PTHR46081:SF8">
    <property type="entry name" value="PEPTIDE METHIONINE SULFOXIDE REDUCTASE 2"/>
    <property type="match status" value="1"/>
</dbReference>
<evidence type="ECO:0000256" key="3">
    <source>
        <dbReference type="ARBA" id="ARBA00022723"/>
    </source>
</evidence>
<gene>
    <name evidence="8" type="ORF">SAMN05444380_11050</name>
</gene>
<name>A0A1I1ZXV4_9BACT</name>
<dbReference type="EC" id="1.8.4.12" evidence="2"/>
<keyword evidence="5" id="KW-0560">Oxidoreductase</keyword>
<protein>
    <recommendedName>
        <fullName evidence="2">peptide-methionine (R)-S-oxide reductase</fullName>
        <ecNumber evidence="2">1.8.4.12</ecNumber>
    </recommendedName>
</protein>
<evidence type="ECO:0000256" key="5">
    <source>
        <dbReference type="ARBA" id="ARBA00023002"/>
    </source>
</evidence>